<sequence length="217" mass="24256">MKKVLPLAKKALVRLLGQGEMDVNIFITSRLTEIKRITAPNEPLKDDNMKDAAELQAAIFGLGEVECLLQEAAAGQREIDQFLPSKPPLNKNTSDVRNKGKYANSTKTLHHCDQINKPIDFDATKKVAEDFCCEEKGSLLKPEKDMMILHGCQFKNLLLQRVAQRKSSARAGVLSSIAKFARKPLYLDLRVLYTIVPRFLLFSSIALPTSPDLDSIF</sequence>
<reference evidence="1" key="1">
    <citation type="submission" date="2023-05" db="EMBL/GenBank/DDBJ databases">
        <authorList>
            <person name="Huff M."/>
        </authorList>
    </citation>
    <scope>NUCLEOTIDE SEQUENCE</scope>
</reference>
<organism evidence="1 2">
    <name type="scientific">Fraxinus pennsylvanica</name>
    <dbReference type="NCBI Taxonomy" id="56036"/>
    <lineage>
        <taxon>Eukaryota</taxon>
        <taxon>Viridiplantae</taxon>
        <taxon>Streptophyta</taxon>
        <taxon>Embryophyta</taxon>
        <taxon>Tracheophyta</taxon>
        <taxon>Spermatophyta</taxon>
        <taxon>Magnoliopsida</taxon>
        <taxon>eudicotyledons</taxon>
        <taxon>Gunneridae</taxon>
        <taxon>Pentapetalae</taxon>
        <taxon>asterids</taxon>
        <taxon>lamiids</taxon>
        <taxon>Lamiales</taxon>
        <taxon>Oleaceae</taxon>
        <taxon>Oleeae</taxon>
        <taxon>Fraxinus</taxon>
    </lineage>
</organism>
<dbReference type="AlphaFoldDB" id="A0AAD2DMD4"/>
<protein>
    <submittedName>
        <fullName evidence="1">Uncharacterized protein</fullName>
    </submittedName>
</protein>
<name>A0AAD2DMD4_9LAMI</name>
<evidence type="ECO:0000313" key="1">
    <source>
        <dbReference type="EMBL" id="CAI9759294.1"/>
    </source>
</evidence>
<dbReference type="Proteomes" id="UP000834106">
    <property type="component" value="Chromosome 4"/>
</dbReference>
<accession>A0AAD2DMD4</accession>
<proteinExistence type="predicted"/>
<dbReference type="EMBL" id="OU503039">
    <property type="protein sequence ID" value="CAI9759294.1"/>
    <property type="molecule type" value="Genomic_DNA"/>
</dbReference>
<keyword evidence="2" id="KW-1185">Reference proteome</keyword>
<gene>
    <name evidence="1" type="ORF">FPE_LOCUS6724</name>
</gene>
<evidence type="ECO:0000313" key="2">
    <source>
        <dbReference type="Proteomes" id="UP000834106"/>
    </source>
</evidence>